<dbReference type="InterPro" id="IPR046351">
    <property type="entry name" value="UTP4"/>
</dbReference>
<dbReference type="SMART" id="SM00320">
    <property type="entry name" value="WD40"/>
    <property type="match status" value="3"/>
</dbReference>
<evidence type="ECO:0000313" key="2">
    <source>
        <dbReference type="Proteomes" id="UP000037069"/>
    </source>
</evidence>
<dbReference type="Proteomes" id="UP000037069">
    <property type="component" value="Unassembled WGS sequence"/>
</dbReference>
<dbReference type="PANTHER" id="PTHR44163">
    <property type="entry name" value="U3 SMALL NUCLEOLAR RNA-ASSOCIATED PROTEIN 4 HOMOLOG"/>
    <property type="match status" value="1"/>
</dbReference>
<organism evidence="1 2">
    <name type="scientific">Lucilia cuprina</name>
    <name type="common">Green bottle fly</name>
    <name type="synonym">Australian sheep blowfly</name>
    <dbReference type="NCBI Taxonomy" id="7375"/>
    <lineage>
        <taxon>Eukaryota</taxon>
        <taxon>Metazoa</taxon>
        <taxon>Ecdysozoa</taxon>
        <taxon>Arthropoda</taxon>
        <taxon>Hexapoda</taxon>
        <taxon>Insecta</taxon>
        <taxon>Pterygota</taxon>
        <taxon>Neoptera</taxon>
        <taxon>Endopterygota</taxon>
        <taxon>Diptera</taxon>
        <taxon>Brachycera</taxon>
        <taxon>Muscomorpha</taxon>
        <taxon>Oestroidea</taxon>
        <taxon>Calliphoridae</taxon>
        <taxon>Luciliinae</taxon>
        <taxon>Lucilia</taxon>
    </lineage>
</organism>
<dbReference type="GO" id="GO:0003723">
    <property type="term" value="F:RNA binding"/>
    <property type="evidence" value="ECO:0007669"/>
    <property type="project" value="TreeGrafter"/>
</dbReference>
<name>A0A0L0CPC8_LUCCU</name>
<keyword evidence="2" id="KW-1185">Reference proteome</keyword>
<reference evidence="1 2" key="1">
    <citation type="journal article" date="2015" name="Nat. Commun.">
        <title>Lucilia cuprina genome unlocks parasitic fly biology to underpin future interventions.</title>
        <authorList>
            <person name="Anstead C.A."/>
            <person name="Korhonen P.K."/>
            <person name="Young N.D."/>
            <person name="Hall R.S."/>
            <person name="Jex A.R."/>
            <person name="Murali S.C."/>
            <person name="Hughes D.S."/>
            <person name="Lee S.F."/>
            <person name="Perry T."/>
            <person name="Stroehlein A.J."/>
            <person name="Ansell B.R."/>
            <person name="Breugelmans B."/>
            <person name="Hofmann A."/>
            <person name="Qu J."/>
            <person name="Dugan S."/>
            <person name="Lee S.L."/>
            <person name="Chao H."/>
            <person name="Dinh H."/>
            <person name="Han Y."/>
            <person name="Doddapaneni H.V."/>
            <person name="Worley K.C."/>
            <person name="Muzny D.M."/>
            <person name="Ioannidis P."/>
            <person name="Waterhouse R.M."/>
            <person name="Zdobnov E.M."/>
            <person name="James P.J."/>
            <person name="Bagnall N.H."/>
            <person name="Kotze A.C."/>
            <person name="Gibbs R.A."/>
            <person name="Richards S."/>
            <person name="Batterham P."/>
            <person name="Gasser R.B."/>
        </authorList>
    </citation>
    <scope>NUCLEOTIDE SEQUENCE [LARGE SCALE GENOMIC DNA]</scope>
    <source>
        <strain evidence="1 2">LS</strain>
        <tissue evidence="1">Full body</tissue>
    </source>
</reference>
<dbReference type="GO" id="GO:0030686">
    <property type="term" value="C:90S preribosome"/>
    <property type="evidence" value="ECO:0007669"/>
    <property type="project" value="InterPro"/>
</dbReference>
<dbReference type="EMBL" id="JRES01000099">
    <property type="protein sequence ID" value="KNC34121.1"/>
    <property type="molecule type" value="Genomic_DNA"/>
</dbReference>
<gene>
    <name evidence="1" type="ORF">FF38_12899</name>
</gene>
<dbReference type="STRING" id="7375.A0A0L0CPC8"/>
<dbReference type="GO" id="GO:0032040">
    <property type="term" value="C:small-subunit processome"/>
    <property type="evidence" value="ECO:0007669"/>
    <property type="project" value="TreeGrafter"/>
</dbReference>
<dbReference type="GO" id="GO:0034455">
    <property type="term" value="C:t-UTP complex"/>
    <property type="evidence" value="ECO:0007669"/>
    <property type="project" value="TreeGrafter"/>
</dbReference>
<accession>A0A0L0CPC8</accession>
<dbReference type="InterPro" id="IPR001680">
    <property type="entry name" value="WD40_rpt"/>
</dbReference>
<dbReference type="PANTHER" id="PTHR44163:SF1">
    <property type="entry name" value="U3 SMALL NUCLEOLAR RNA-ASSOCIATED PROTEIN 4 HOMOLOG"/>
    <property type="match status" value="1"/>
</dbReference>
<dbReference type="OrthoDB" id="8883818at2759"/>
<evidence type="ECO:0000313" key="1">
    <source>
        <dbReference type="EMBL" id="KNC34121.1"/>
    </source>
</evidence>
<sequence length="357" mass="40573">MGSSLGQQELMYGNQEDDNKTKTKFLSLDTVPEKLLELKSKNEESIVCAALSPNGRWLCYSTQKEIRLFQFTPGTSTQATKLIRVKDLPEQFAPASHITFIADSMRLIIVNRETKQILIFSIIMPTDTDLNYSSCPPLDFVECIDTSKHIKDSIKLFSVSLCGSYIVAASADRTIAVWSVYQGKHFKHLLNLPRYTAATTALAIHAEQPRVVAAFADGKIFEYDMEEMCFTCSGYDRFVSNSEDFCITNIVLDARNPNIFVMQNDAKMYVLEKCRQQDKLDEALMENSNKKSLKKSKIEKSDDIQVADLKLKMEKTFEHLISLCWLTPDELVAVNVNPLTLLDQLPNPFKEKLFRTM</sequence>
<dbReference type="Pfam" id="PF00400">
    <property type="entry name" value="WD40"/>
    <property type="match status" value="1"/>
</dbReference>
<proteinExistence type="predicted"/>
<protein>
    <submittedName>
        <fullName evidence="1">Uncharacterized protein</fullName>
    </submittedName>
</protein>
<dbReference type="Gene3D" id="2.130.10.10">
    <property type="entry name" value="YVTN repeat-like/Quinoprotein amine dehydrogenase"/>
    <property type="match status" value="1"/>
</dbReference>
<dbReference type="InterPro" id="IPR015943">
    <property type="entry name" value="WD40/YVTN_repeat-like_dom_sf"/>
</dbReference>
<dbReference type="AlphaFoldDB" id="A0A0L0CPC8"/>
<dbReference type="GO" id="GO:0000462">
    <property type="term" value="P:maturation of SSU-rRNA from tricistronic rRNA transcript (SSU-rRNA, 5.8S rRNA, LSU-rRNA)"/>
    <property type="evidence" value="ECO:0007669"/>
    <property type="project" value="InterPro"/>
</dbReference>
<dbReference type="SUPFAM" id="SSF50978">
    <property type="entry name" value="WD40 repeat-like"/>
    <property type="match status" value="1"/>
</dbReference>
<dbReference type="InterPro" id="IPR036322">
    <property type="entry name" value="WD40_repeat_dom_sf"/>
</dbReference>
<comment type="caution">
    <text evidence="1">The sequence shown here is derived from an EMBL/GenBank/DDBJ whole genome shotgun (WGS) entry which is preliminary data.</text>
</comment>